<keyword evidence="6" id="KW-1185">Reference proteome</keyword>
<dbReference type="InterPro" id="IPR001647">
    <property type="entry name" value="HTH_TetR"/>
</dbReference>
<feature type="domain" description="HTH tetR-type" evidence="4">
    <location>
        <begin position="100"/>
        <end position="160"/>
    </location>
</feature>
<dbReference type="SUPFAM" id="SSF46689">
    <property type="entry name" value="Homeodomain-like"/>
    <property type="match status" value="1"/>
</dbReference>
<sequence length="305" mass="33762">MQLDVTITPDSSTVELNSVDDFTSLSVVVGGDDRSETLSQVLEPWGELEGDHVWLDIGHLEQAVAARIGNTEWRQKFSAMVVYARAHGWVDRDNRNRQGDATRLRLLKTAERLFATEGLDAVSLRSVNAAAGLGPSSVHYHFGTKDDLVAAVLLDMGTSVRDQISANVDALSADKTPPTVEALVRAVTAPYKALLLRHRTRGMRWIRIVTQISQPQMSRPGHPALEATELHLREHLLDQVRRTFPATDPERLETRWAIALMGFLQALSRADDWSGSGKPLAPERLADFYEDQVVFLVGGVRQLLG</sequence>
<dbReference type="EMBL" id="JYNV01000060">
    <property type="protein sequence ID" value="KZM27598.1"/>
    <property type="molecule type" value="Genomic_DNA"/>
</dbReference>
<evidence type="ECO:0000256" key="2">
    <source>
        <dbReference type="ARBA" id="ARBA00023125"/>
    </source>
</evidence>
<dbReference type="InterPro" id="IPR050109">
    <property type="entry name" value="HTH-type_TetR-like_transc_reg"/>
</dbReference>
<evidence type="ECO:0000256" key="3">
    <source>
        <dbReference type="ARBA" id="ARBA00023163"/>
    </source>
</evidence>
<dbReference type="Gene3D" id="1.10.357.10">
    <property type="entry name" value="Tetracycline Repressor, domain 2"/>
    <property type="match status" value="1"/>
</dbReference>
<comment type="caution">
    <text evidence="5">The sequence shown here is derived from an EMBL/GenBank/DDBJ whole genome shotgun (WGS) entry which is preliminary data.</text>
</comment>
<name>A0A163L9E6_DIDRA</name>
<dbReference type="GO" id="GO:0003700">
    <property type="term" value="F:DNA-binding transcription factor activity"/>
    <property type="evidence" value="ECO:0007669"/>
    <property type="project" value="TreeGrafter"/>
</dbReference>
<evidence type="ECO:0000259" key="4">
    <source>
        <dbReference type="PROSITE" id="PS50977"/>
    </source>
</evidence>
<dbReference type="PROSITE" id="PS50977">
    <property type="entry name" value="HTH_TETR_2"/>
    <property type="match status" value="1"/>
</dbReference>
<dbReference type="InterPro" id="IPR009057">
    <property type="entry name" value="Homeodomain-like_sf"/>
</dbReference>
<dbReference type="GO" id="GO:0000976">
    <property type="term" value="F:transcription cis-regulatory region binding"/>
    <property type="evidence" value="ECO:0007669"/>
    <property type="project" value="TreeGrafter"/>
</dbReference>
<accession>A0A163L9E6</accession>
<keyword evidence="3" id="KW-0804">Transcription</keyword>
<dbReference type="PRINTS" id="PR00455">
    <property type="entry name" value="HTHTETR"/>
</dbReference>
<evidence type="ECO:0000313" key="6">
    <source>
        <dbReference type="Proteomes" id="UP000076837"/>
    </source>
</evidence>
<reference evidence="5 6" key="1">
    <citation type="journal article" date="2016" name="Sci. Rep.">
        <title>Draft genome sequencing and secretome analysis of fungal phytopathogen Ascochyta rabiei provides insight into the necrotrophic effector repertoire.</title>
        <authorList>
            <person name="Verma S."/>
            <person name="Gazara R.K."/>
            <person name="Nizam S."/>
            <person name="Parween S."/>
            <person name="Chattopadhyay D."/>
            <person name="Verma P.K."/>
        </authorList>
    </citation>
    <scope>NUCLEOTIDE SEQUENCE [LARGE SCALE GENOMIC DNA]</scope>
    <source>
        <strain evidence="5 6">ArDII</strain>
    </source>
</reference>
<gene>
    <name evidence="5" type="ORF">ST47_g1303</name>
</gene>
<keyword evidence="1" id="KW-0805">Transcription regulation</keyword>
<dbReference type="PANTHER" id="PTHR30055">
    <property type="entry name" value="HTH-TYPE TRANSCRIPTIONAL REGULATOR RUTR"/>
    <property type="match status" value="1"/>
</dbReference>
<organism evidence="5 6">
    <name type="scientific">Didymella rabiei</name>
    <name type="common">Chickpea ascochyta blight fungus</name>
    <name type="synonym">Mycosphaerella rabiei</name>
    <dbReference type="NCBI Taxonomy" id="5454"/>
    <lineage>
        <taxon>Eukaryota</taxon>
        <taxon>Fungi</taxon>
        <taxon>Dikarya</taxon>
        <taxon>Ascomycota</taxon>
        <taxon>Pezizomycotina</taxon>
        <taxon>Dothideomycetes</taxon>
        <taxon>Pleosporomycetidae</taxon>
        <taxon>Pleosporales</taxon>
        <taxon>Pleosporineae</taxon>
        <taxon>Didymellaceae</taxon>
        <taxon>Ascochyta</taxon>
    </lineage>
</organism>
<protein>
    <recommendedName>
        <fullName evidence="4">HTH tetR-type domain-containing protein</fullName>
    </recommendedName>
</protein>
<proteinExistence type="predicted"/>
<dbReference type="Proteomes" id="UP000076837">
    <property type="component" value="Unassembled WGS sequence"/>
</dbReference>
<evidence type="ECO:0000313" key="5">
    <source>
        <dbReference type="EMBL" id="KZM27598.1"/>
    </source>
</evidence>
<keyword evidence="2" id="KW-0238">DNA-binding</keyword>
<dbReference type="AlphaFoldDB" id="A0A163L9E6"/>
<dbReference type="PANTHER" id="PTHR30055:SF234">
    <property type="entry name" value="HTH-TYPE TRANSCRIPTIONAL REGULATOR BETI"/>
    <property type="match status" value="1"/>
</dbReference>
<dbReference type="Pfam" id="PF00440">
    <property type="entry name" value="TetR_N"/>
    <property type="match status" value="1"/>
</dbReference>
<evidence type="ECO:0000256" key="1">
    <source>
        <dbReference type="ARBA" id="ARBA00023015"/>
    </source>
</evidence>